<name>X1PMG9_9ZZZZ</name>
<feature type="domain" description="HTH-like" evidence="1">
    <location>
        <begin position="20"/>
        <end position="51"/>
    </location>
</feature>
<protein>
    <recommendedName>
        <fullName evidence="1">HTH-like domain-containing protein</fullName>
    </recommendedName>
</protein>
<dbReference type="InterPro" id="IPR025948">
    <property type="entry name" value="HTH-like_dom"/>
</dbReference>
<organism evidence="2">
    <name type="scientific">marine sediment metagenome</name>
    <dbReference type="NCBI Taxonomy" id="412755"/>
    <lineage>
        <taxon>unclassified sequences</taxon>
        <taxon>metagenomes</taxon>
        <taxon>ecological metagenomes</taxon>
    </lineage>
</organism>
<dbReference type="AlphaFoldDB" id="X1PMG9"/>
<proteinExistence type="predicted"/>
<dbReference type="Pfam" id="PF13276">
    <property type="entry name" value="HTH_21"/>
    <property type="match status" value="1"/>
</dbReference>
<dbReference type="EMBL" id="BARV01033297">
    <property type="protein sequence ID" value="GAI43731.1"/>
    <property type="molecule type" value="Genomic_DNA"/>
</dbReference>
<evidence type="ECO:0000259" key="1">
    <source>
        <dbReference type="Pfam" id="PF13276"/>
    </source>
</evidence>
<evidence type="ECO:0000313" key="2">
    <source>
        <dbReference type="EMBL" id="GAI43731.1"/>
    </source>
</evidence>
<gene>
    <name evidence="2" type="ORF">S06H3_52359</name>
</gene>
<comment type="caution">
    <text evidence="2">The sequence shown here is derived from an EMBL/GenBank/DDBJ whole genome shotgun (WGS) entry which is preliminary data.</text>
</comment>
<accession>X1PMG9</accession>
<sequence>MTKVSRSGYYYKPKKDKRSDTILLEKIRAIATEFPCYGYRRVTAQLRRQGIKKVKTVRECTV</sequence>
<reference evidence="2" key="1">
    <citation type="journal article" date="2014" name="Front. Microbiol.">
        <title>High frequency of phylogenetically diverse reductive dehalogenase-homologous genes in deep subseafloor sedimentary metagenomes.</title>
        <authorList>
            <person name="Kawai M."/>
            <person name="Futagami T."/>
            <person name="Toyoda A."/>
            <person name="Takaki Y."/>
            <person name="Nishi S."/>
            <person name="Hori S."/>
            <person name="Arai W."/>
            <person name="Tsubouchi T."/>
            <person name="Morono Y."/>
            <person name="Uchiyama I."/>
            <person name="Ito T."/>
            <person name="Fujiyama A."/>
            <person name="Inagaki F."/>
            <person name="Takami H."/>
        </authorList>
    </citation>
    <scope>NUCLEOTIDE SEQUENCE</scope>
    <source>
        <strain evidence="2">Expedition CK06-06</strain>
    </source>
</reference>